<keyword evidence="2 5" id="KW-0547">Nucleotide-binding</keyword>
<evidence type="ECO:0000256" key="5">
    <source>
        <dbReference type="RuleBase" id="RU363037"/>
    </source>
</evidence>
<evidence type="ECO:0000256" key="2">
    <source>
        <dbReference type="ARBA" id="ARBA00022741"/>
    </source>
</evidence>
<keyword evidence="5" id="KW-0648">Protein biosynthesis</keyword>
<protein>
    <submittedName>
        <fullName evidence="7">tRNA glutamyl-Q synthetase</fullName>
    </submittedName>
</protein>
<comment type="caution">
    <text evidence="7">The sequence shown here is derived from an EMBL/GenBank/DDBJ whole genome shotgun (WGS) entry which is preliminary data.</text>
</comment>
<proteinExistence type="inferred from homology"/>
<dbReference type="Gene3D" id="3.40.50.620">
    <property type="entry name" value="HUPs"/>
    <property type="match status" value="1"/>
</dbReference>
<keyword evidence="1 5" id="KW-0436">Ligase</keyword>
<dbReference type="PANTHER" id="PTHR43311:SF1">
    <property type="entry name" value="GLUTAMYL-Q TRNA(ASP) SYNTHETASE"/>
    <property type="match status" value="1"/>
</dbReference>
<accession>A0A5C7FMU4</accession>
<keyword evidence="3 5" id="KW-0067">ATP-binding</keyword>
<evidence type="ECO:0000313" key="7">
    <source>
        <dbReference type="EMBL" id="TXF91454.1"/>
    </source>
</evidence>
<dbReference type="InterPro" id="IPR020058">
    <property type="entry name" value="Glu/Gln-tRNA-synth_Ib_cat-dom"/>
</dbReference>
<dbReference type="Proteomes" id="UP000321907">
    <property type="component" value="Unassembled WGS sequence"/>
</dbReference>
<dbReference type="GO" id="GO:0005524">
    <property type="term" value="F:ATP binding"/>
    <property type="evidence" value="ECO:0007669"/>
    <property type="project" value="UniProtKB-KW"/>
</dbReference>
<dbReference type="EMBL" id="VOXD01000002">
    <property type="protein sequence ID" value="TXF91454.1"/>
    <property type="molecule type" value="Genomic_DNA"/>
</dbReference>
<dbReference type="GO" id="GO:0006424">
    <property type="term" value="P:glutamyl-tRNA aminoacylation"/>
    <property type="evidence" value="ECO:0007669"/>
    <property type="project" value="TreeGrafter"/>
</dbReference>
<evidence type="ECO:0000256" key="4">
    <source>
        <dbReference type="ARBA" id="ARBA00023146"/>
    </source>
</evidence>
<evidence type="ECO:0000313" key="8">
    <source>
        <dbReference type="Proteomes" id="UP000321907"/>
    </source>
</evidence>
<name>A0A5C7FMU4_9BACT</name>
<feature type="domain" description="Glutamyl/glutaminyl-tRNA synthetase class Ib catalytic" evidence="6">
    <location>
        <begin position="9"/>
        <end position="220"/>
    </location>
</feature>
<dbReference type="GO" id="GO:0005829">
    <property type="term" value="C:cytosol"/>
    <property type="evidence" value="ECO:0007669"/>
    <property type="project" value="TreeGrafter"/>
</dbReference>
<evidence type="ECO:0000256" key="1">
    <source>
        <dbReference type="ARBA" id="ARBA00022598"/>
    </source>
</evidence>
<dbReference type="SUPFAM" id="SSF52374">
    <property type="entry name" value="Nucleotidylyl transferase"/>
    <property type="match status" value="1"/>
</dbReference>
<dbReference type="PANTHER" id="PTHR43311">
    <property type="entry name" value="GLUTAMATE--TRNA LIGASE"/>
    <property type="match status" value="1"/>
</dbReference>
<organism evidence="7 8">
    <name type="scientific">Neolewinella aurantiaca</name>
    <dbReference type="NCBI Taxonomy" id="2602767"/>
    <lineage>
        <taxon>Bacteria</taxon>
        <taxon>Pseudomonadati</taxon>
        <taxon>Bacteroidota</taxon>
        <taxon>Saprospiria</taxon>
        <taxon>Saprospirales</taxon>
        <taxon>Lewinellaceae</taxon>
        <taxon>Neolewinella</taxon>
    </lineage>
</organism>
<reference evidence="7 8" key="1">
    <citation type="submission" date="2019-08" db="EMBL/GenBank/DDBJ databases">
        <title>Lewinella sp. strain SSH13 Genome sequencing and assembly.</title>
        <authorList>
            <person name="Kim I."/>
        </authorList>
    </citation>
    <scope>NUCLEOTIDE SEQUENCE [LARGE SCALE GENOMIC DNA]</scope>
    <source>
        <strain evidence="7 8">SSH13</strain>
    </source>
</reference>
<dbReference type="OrthoDB" id="9807503at2"/>
<dbReference type="InterPro" id="IPR014729">
    <property type="entry name" value="Rossmann-like_a/b/a_fold"/>
</dbReference>
<evidence type="ECO:0000259" key="6">
    <source>
        <dbReference type="Pfam" id="PF00749"/>
    </source>
</evidence>
<keyword evidence="4 5" id="KW-0030">Aminoacyl-tRNA synthetase</keyword>
<sequence>MLNAALAGEAGRIWLRIDDLDRARFREEYLEDIFRVVKLLGIKVTDGPSSPQDFHARWSQEHRMKNYLSALDQLRASGLLFACPCSRKELAAGRHQHGCLQGKVSLEAENVAWRINTRDLEPVLIPDLIAPEGFTVDLHAAMPDFVVRKKDGRPSYQPACVVDDVLFGINTVGRGQDLLPSTAAQAILSEMMGFGDLFQRIRFLHHPLITGEDGDKLSKSAGAEGVSGLGPAFKPEVLRATVNGWIGK</sequence>
<dbReference type="AlphaFoldDB" id="A0A5C7FMU4"/>
<gene>
    <name evidence="7" type="ORF">FUA23_01810</name>
</gene>
<dbReference type="Pfam" id="PF00749">
    <property type="entry name" value="tRNA-synt_1c"/>
    <property type="match status" value="1"/>
</dbReference>
<dbReference type="GO" id="GO:0004818">
    <property type="term" value="F:glutamate-tRNA ligase activity"/>
    <property type="evidence" value="ECO:0007669"/>
    <property type="project" value="TreeGrafter"/>
</dbReference>
<dbReference type="InterPro" id="IPR049940">
    <property type="entry name" value="GluQ/Sye"/>
</dbReference>
<comment type="similarity">
    <text evidence="5">Belongs to the class-I aminoacyl-tRNA synthetase family.</text>
</comment>
<evidence type="ECO:0000256" key="3">
    <source>
        <dbReference type="ARBA" id="ARBA00022840"/>
    </source>
</evidence>
<keyword evidence="8" id="KW-1185">Reference proteome</keyword>